<reference evidence="1 2" key="1">
    <citation type="journal article" date="2024" name="BMC Genomics">
        <title>Genome assembly of redclaw crayfish (Cherax quadricarinatus) provides insights into its immune adaptation and hypoxia tolerance.</title>
        <authorList>
            <person name="Liu Z."/>
            <person name="Zheng J."/>
            <person name="Li H."/>
            <person name="Fang K."/>
            <person name="Wang S."/>
            <person name="He J."/>
            <person name="Zhou D."/>
            <person name="Weng S."/>
            <person name="Chi M."/>
            <person name="Gu Z."/>
            <person name="He J."/>
            <person name="Li F."/>
            <person name="Wang M."/>
        </authorList>
    </citation>
    <scope>NUCLEOTIDE SEQUENCE [LARGE SCALE GENOMIC DNA]</scope>
    <source>
        <strain evidence="1">ZL_2023a</strain>
    </source>
</reference>
<dbReference type="EMBL" id="JARKIK010000375">
    <property type="protein sequence ID" value="KAK8720482.1"/>
    <property type="molecule type" value="Genomic_DNA"/>
</dbReference>
<feature type="non-terminal residue" evidence="1">
    <location>
        <position position="1"/>
    </location>
</feature>
<sequence length="102" mass="11140">DGGKCIHMFNNCSVPLTDNNDCPHGTFCCTKCSAIPLCKEGYGVCRESCHNREYEVLGGCVSSACKCCTPREARCPSSDKCPGICMDIKLCRNPLENHSCIR</sequence>
<name>A0AAW0VU63_CHEQU</name>
<keyword evidence="2" id="KW-1185">Reference proteome</keyword>
<dbReference type="AlphaFoldDB" id="A0AAW0VU63"/>
<feature type="non-terminal residue" evidence="1">
    <location>
        <position position="102"/>
    </location>
</feature>
<proteinExistence type="predicted"/>
<accession>A0AAW0VU63</accession>
<evidence type="ECO:0000313" key="2">
    <source>
        <dbReference type="Proteomes" id="UP001445076"/>
    </source>
</evidence>
<dbReference type="Proteomes" id="UP001445076">
    <property type="component" value="Unassembled WGS sequence"/>
</dbReference>
<evidence type="ECO:0000313" key="1">
    <source>
        <dbReference type="EMBL" id="KAK8720482.1"/>
    </source>
</evidence>
<gene>
    <name evidence="1" type="ORF">OTU49_013284</name>
</gene>
<comment type="caution">
    <text evidence="1">The sequence shown here is derived from an EMBL/GenBank/DDBJ whole genome shotgun (WGS) entry which is preliminary data.</text>
</comment>
<protein>
    <submittedName>
        <fullName evidence="1">Uncharacterized protein</fullName>
    </submittedName>
</protein>
<organism evidence="1 2">
    <name type="scientific">Cherax quadricarinatus</name>
    <name type="common">Australian red claw crayfish</name>
    <dbReference type="NCBI Taxonomy" id="27406"/>
    <lineage>
        <taxon>Eukaryota</taxon>
        <taxon>Metazoa</taxon>
        <taxon>Ecdysozoa</taxon>
        <taxon>Arthropoda</taxon>
        <taxon>Crustacea</taxon>
        <taxon>Multicrustacea</taxon>
        <taxon>Malacostraca</taxon>
        <taxon>Eumalacostraca</taxon>
        <taxon>Eucarida</taxon>
        <taxon>Decapoda</taxon>
        <taxon>Pleocyemata</taxon>
        <taxon>Astacidea</taxon>
        <taxon>Parastacoidea</taxon>
        <taxon>Parastacidae</taxon>
        <taxon>Cherax</taxon>
    </lineage>
</organism>